<evidence type="ECO:0000259" key="12">
    <source>
        <dbReference type="PROSITE" id="PS51686"/>
    </source>
</evidence>
<accession>A0ABR2JHR6</accession>
<dbReference type="PANTHER" id="PTHR22808">
    <property type="entry name" value="NCL1 YEAST -RELATED NOL1/NOP2/FMU SUN DOMAIN-CONTAINING"/>
    <property type="match status" value="1"/>
</dbReference>
<sequence>MPGLTKAQLKLVEAAEHSFDRTYAAQYGEERWRNSLRPALLNSTRYAMLVNRYETAEIPSGGVFTDDDKKILQAIDFFPPLGSQGTPSLSSAESTVKSQQPRLMAYKRGDSIDPSQPASIDEPFPAPQVTIAQDGSRGLMTHWNLDAASLLPVRLLNPVPGDKVLDLCAAPGGKSIALAQLLRPATFDDPDAPTLAGGCLHSNEMDHARNKRLAANLEAYLPPALFQRGEVKVLKLDGADPLAIMSLPLRAGGYDKVLLDAPCSSERHVLHAHAKARQAGKMADEMALWRSGQSKKTAKIQAALLITALRAVKVGGRVVYATCSLSSEENDGVIERGKELVQKDRKKLGIKWDVTVRRNTSASAITEDGAEEKWLESWAERTKHGWIVLPDHPSGGRWGPLFFSVLEKIAA</sequence>
<keyword evidence="6 11" id="KW-0694">RNA-binding</keyword>
<evidence type="ECO:0000313" key="13">
    <source>
        <dbReference type="EMBL" id="KAK8877362.1"/>
    </source>
</evidence>
<comment type="caution">
    <text evidence="13">The sequence shown here is derived from an EMBL/GenBank/DDBJ whole genome shotgun (WGS) entry which is preliminary data.</text>
</comment>
<organism evidence="13 14">
    <name type="scientific">Apiospora arundinis</name>
    <dbReference type="NCBI Taxonomy" id="335852"/>
    <lineage>
        <taxon>Eukaryota</taxon>
        <taxon>Fungi</taxon>
        <taxon>Dikarya</taxon>
        <taxon>Ascomycota</taxon>
        <taxon>Pezizomycotina</taxon>
        <taxon>Sordariomycetes</taxon>
        <taxon>Xylariomycetidae</taxon>
        <taxon>Amphisphaeriales</taxon>
        <taxon>Apiosporaceae</taxon>
        <taxon>Apiospora</taxon>
    </lineage>
</organism>
<keyword evidence="14" id="KW-1185">Reference proteome</keyword>
<keyword evidence="2" id="KW-0698">rRNA processing</keyword>
<evidence type="ECO:0000256" key="9">
    <source>
        <dbReference type="ARBA" id="ARBA00042050"/>
    </source>
</evidence>
<evidence type="ECO:0000256" key="3">
    <source>
        <dbReference type="ARBA" id="ARBA00022603"/>
    </source>
</evidence>
<keyword evidence="5 11" id="KW-0949">S-adenosyl-L-methionine</keyword>
<evidence type="ECO:0000256" key="2">
    <source>
        <dbReference type="ARBA" id="ARBA00022552"/>
    </source>
</evidence>
<feature type="binding site" evidence="11">
    <location>
        <position position="204"/>
    </location>
    <ligand>
        <name>S-adenosyl-L-methionine</name>
        <dbReference type="ChEBI" id="CHEBI:59789"/>
    </ligand>
</feature>
<comment type="catalytic activity">
    <reaction evidence="10">
        <text>a cytidine in rRNA + S-adenosyl-L-methionine = a 5-methylcytidine in rRNA + S-adenosyl-L-homocysteine + H(+)</text>
        <dbReference type="Rhea" id="RHEA:61484"/>
        <dbReference type="Rhea" id="RHEA-COMP:15836"/>
        <dbReference type="Rhea" id="RHEA-COMP:15837"/>
        <dbReference type="ChEBI" id="CHEBI:15378"/>
        <dbReference type="ChEBI" id="CHEBI:57856"/>
        <dbReference type="ChEBI" id="CHEBI:59789"/>
        <dbReference type="ChEBI" id="CHEBI:74483"/>
        <dbReference type="ChEBI" id="CHEBI:82748"/>
    </reaction>
</comment>
<dbReference type="PANTHER" id="PTHR22808:SF3">
    <property type="entry name" value="5-METHYLCYTOSINE RRNA METHYLTRANSFERASE NSUN4"/>
    <property type="match status" value="1"/>
</dbReference>
<evidence type="ECO:0000256" key="8">
    <source>
        <dbReference type="ARBA" id="ARBA00023128"/>
    </source>
</evidence>
<feature type="binding site" evidence="11">
    <location>
        <position position="260"/>
    </location>
    <ligand>
        <name>S-adenosyl-L-methionine</name>
        <dbReference type="ChEBI" id="CHEBI:59789"/>
    </ligand>
</feature>
<dbReference type="GO" id="GO:0008168">
    <property type="term" value="F:methyltransferase activity"/>
    <property type="evidence" value="ECO:0007669"/>
    <property type="project" value="UniProtKB-KW"/>
</dbReference>
<dbReference type="Gene3D" id="6.20.240.40">
    <property type="match status" value="1"/>
</dbReference>
<proteinExistence type="inferred from homology"/>
<dbReference type="EMBL" id="JAPCWZ010000002">
    <property type="protein sequence ID" value="KAK8877362.1"/>
    <property type="molecule type" value="Genomic_DNA"/>
</dbReference>
<feature type="active site" description="Nucleophile" evidence="11">
    <location>
        <position position="323"/>
    </location>
</feature>
<dbReference type="Proteomes" id="UP001390339">
    <property type="component" value="Unassembled WGS sequence"/>
</dbReference>
<dbReference type="Pfam" id="PF01189">
    <property type="entry name" value="Methyltr_RsmB-F"/>
    <property type="match status" value="1"/>
</dbReference>
<protein>
    <recommendedName>
        <fullName evidence="9">NOL1/NOP2/Sun domain family member 4</fullName>
    </recommendedName>
</protein>
<evidence type="ECO:0000256" key="4">
    <source>
        <dbReference type="ARBA" id="ARBA00022679"/>
    </source>
</evidence>
<comment type="subcellular location">
    <subcellularLocation>
        <location evidence="1">Mitochondrion</location>
    </subcellularLocation>
</comment>
<evidence type="ECO:0000256" key="6">
    <source>
        <dbReference type="ARBA" id="ARBA00022884"/>
    </source>
</evidence>
<evidence type="ECO:0000256" key="10">
    <source>
        <dbReference type="ARBA" id="ARBA00049302"/>
    </source>
</evidence>
<reference evidence="13 14" key="1">
    <citation type="journal article" date="2024" name="IMA Fungus">
        <title>Apiospora arundinis, a panoply of carbohydrate-active enzymes and secondary metabolites.</title>
        <authorList>
            <person name="Sorensen T."/>
            <person name="Petersen C."/>
            <person name="Muurmann A.T."/>
            <person name="Christiansen J.V."/>
            <person name="Brundto M.L."/>
            <person name="Overgaard C.K."/>
            <person name="Boysen A.T."/>
            <person name="Wollenberg R.D."/>
            <person name="Larsen T.O."/>
            <person name="Sorensen J.L."/>
            <person name="Nielsen K.L."/>
            <person name="Sondergaard T.E."/>
        </authorList>
    </citation>
    <scope>NUCLEOTIDE SEQUENCE [LARGE SCALE GENOMIC DNA]</scope>
    <source>
        <strain evidence="13 14">AAU 773</strain>
    </source>
</reference>
<dbReference type="InterPro" id="IPR001678">
    <property type="entry name" value="MeTrfase_RsmB-F_NOP2_dom"/>
</dbReference>
<gene>
    <name evidence="13" type="ORF">PGQ11_002308</name>
</gene>
<keyword evidence="3 11" id="KW-0489">Methyltransferase</keyword>
<comment type="similarity">
    <text evidence="11">Belongs to the class I-like SAM-binding methyltransferase superfamily. RsmB/NOP family.</text>
</comment>
<dbReference type="PROSITE" id="PS51686">
    <property type="entry name" value="SAM_MT_RSMB_NOP"/>
    <property type="match status" value="1"/>
</dbReference>
<dbReference type="InterPro" id="IPR049560">
    <property type="entry name" value="MeTrfase_RsmB-F_NOP2_cat"/>
</dbReference>
<evidence type="ECO:0000256" key="11">
    <source>
        <dbReference type="PROSITE-ProRule" id="PRU01023"/>
    </source>
</evidence>
<dbReference type="InterPro" id="IPR029063">
    <property type="entry name" value="SAM-dependent_MTases_sf"/>
</dbReference>
<feature type="binding site" evidence="11">
    <location>
        <begin position="168"/>
        <end position="174"/>
    </location>
    <ligand>
        <name>S-adenosyl-L-methionine</name>
        <dbReference type="ChEBI" id="CHEBI:59789"/>
    </ligand>
</feature>
<dbReference type="SUPFAM" id="SSF53335">
    <property type="entry name" value="S-adenosyl-L-methionine-dependent methyltransferases"/>
    <property type="match status" value="1"/>
</dbReference>
<name>A0ABR2JHR6_9PEZI</name>
<dbReference type="GO" id="GO:0032259">
    <property type="term" value="P:methylation"/>
    <property type="evidence" value="ECO:0007669"/>
    <property type="project" value="UniProtKB-KW"/>
</dbReference>
<dbReference type="PRINTS" id="PR02008">
    <property type="entry name" value="RCMTFAMILY"/>
</dbReference>
<evidence type="ECO:0000256" key="5">
    <source>
        <dbReference type="ARBA" id="ARBA00022691"/>
    </source>
</evidence>
<evidence type="ECO:0000256" key="1">
    <source>
        <dbReference type="ARBA" id="ARBA00004173"/>
    </source>
</evidence>
<keyword evidence="4 11" id="KW-0808">Transferase</keyword>
<feature type="binding site" evidence="11">
    <location>
        <position position="237"/>
    </location>
    <ligand>
        <name>S-adenosyl-L-methionine</name>
        <dbReference type="ChEBI" id="CHEBI:59789"/>
    </ligand>
</feature>
<feature type="domain" description="SAM-dependent MTase RsmB/NOP-type" evidence="12">
    <location>
        <begin position="71"/>
        <end position="409"/>
    </location>
</feature>
<evidence type="ECO:0000313" key="14">
    <source>
        <dbReference type="Proteomes" id="UP001390339"/>
    </source>
</evidence>
<keyword evidence="7" id="KW-0809">Transit peptide</keyword>
<dbReference type="InterPro" id="IPR023267">
    <property type="entry name" value="RCMT"/>
</dbReference>
<dbReference type="Gene3D" id="3.40.50.150">
    <property type="entry name" value="Vaccinia Virus protein VP39"/>
    <property type="match status" value="1"/>
</dbReference>
<keyword evidence="8" id="KW-0496">Mitochondrion</keyword>
<evidence type="ECO:0000256" key="7">
    <source>
        <dbReference type="ARBA" id="ARBA00022946"/>
    </source>
</evidence>